<comment type="subcellular location">
    <subcellularLocation>
        <location evidence="1">Cell membrane</location>
        <topology evidence="1">Multi-pass membrane protein</topology>
    </subcellularLocation>
</comment>
<evidence type="ECO:0000313" key="9">
    <source>
        <dbReference type="Proteomes" id="UP000695562"/>
    </source>
</evidence>
<feature type="transmembrane region" description="Helical" evidence="7">
    <location>
        <begin position="77"/>
        <end position="97"/>
    </location>
</feature>
<evidence type="ECO:0000256" key="7">
    <source>
        <dbReference type="SAM" id="Phobius"/>
    </source>
</evidence>
<evidence type="ECO:0000313" key="8">
    <source>
        <dbReference type="EMBL" id="KAF2077234.1"/>
    </source>
</evidence>
<evidence type="ECO:0000256" key="4">
    <source>
        <dbReference type="ARBA" id="ARBA00022692"/>
    </source>
</evidence>
<dbReference type="PANTHER" id="PTHR36561">
    <property type="entry name" value="HAEMOLYSIN-III RELATED-RELATED"/>
    <property type="match status" value="1"/>
</dbReference>
<keyword evidence="3" id="KW-1003">Cell membrane</keyword>
<keyword evidence="5 7" id="KW-1133">Transmembrane helix</keyword>
<dbReference type="InterPro" id="IPR021910">
    <property type="entry name" value="NGX6/PGAP6/MYMK"/>
</dbReference>
<feature type="transmembrane region" description="Helical" evidence="7">
    <location>
        <begin position="13"/>
        <end position="32"/>
    </location>
</feature>
<dbReference type="Proteomes" id="UP000695562">
    <property type="component" value="Unassembled WGS sequence"/>
</dbReference>
<sequence>MAGAVAVVSTEKVLQALIAFTTNLSCLPLGYYCIKRGSAYEAIVGTACAISSMMYHVGEVFEHTAWFQMTGLTSGQWHRLDNVFTILTFQALMFFLMDHNHPQMIDFLRWTFLVFTLYCQEKAPWEIFYTVLPIVSSLVLLIAHHAYKRRVPDWVKTKQFAYGIGLLVFAAIFFVRGLDDDNDYLRLNHGIWHFLIGIAFYFIFLSREKQSTKNLLHKNF</sequence>
<evidence type="ECO:0008006" key="10">
    <source>
        <dbReference type="Google" id="ProtNLM"/>
    </source>
</evidence>
<evidence type="ECO:0000256" key="5">
    <source>
        <dbReference type="ARBA" id="ARBA00022989"/>
    </source>
</evidence>
<evidence type="ECO:0000256" key="6">
    <source>
        <dbReference type="ARBA" id="ARBA00023136"/>
    </source>
</evidence>
<feature type="transmembrane region" description="Helical" evidence="7">
    <location>
        <begin position="127"/>
        <end position="147"/>
    </location>
</feature>
<evidence type="ECO:0000256" key="2">
    <source>
        <dbReference type="ARBA" id="ARBA00005542"/>
    </source>
</evidence>
<dbReference type="Pfam" id="PF12036">
    <property type="entry name" value="DUF3522"/>
    <property type="match status" value="1"/>
</dbReference>
<dbReference type="EMBL" id="AJWJ01000035">
    <property type="protein sequence ID" value="KAF2077234.1"/>
    <property type="molecule type" value="Genomic_DNA"/>
</dbReference>
<dbReference type="OrthoDB" id="10266771at2759"/>
<protein>
    <recommendedName>
        <fullName evidence="10">Transmembrane protein</fullName>
    </recommendedName>
</protein>
<reference evidence="8" key="1">
    <citation type="submission" date="2020-01" db="EMBL/GenBank/DDBJ databases">
        <title>Development of genomics and gene disruption for Polysphondylium violaceum indicates a role for the polyketide synthase stlB in stalk morphogenesis.</title>
        <authorList>
            <person name="Narita B."/>
            <person name="Kawabe Y."/>
            <person name="Kin K."/>
            <person name="Saito T."/>
            <person name="Gibbs R."/>
            <person name="Kuspa A."/>
            <person name="Muzny D."/>
            <person name="Queller D."/>
            <person name="Richards S."/>
            <person name="Strassman J."/>
            <person name="Sucgang R."/>
            <person name="Worley K."/>
            <person name="Schaap P."/>
        </authorList>
    </citation>
    <scope>NUCLEOTIDE SEQUENCE</scope>
    <source>
        <strain evidence="8">QSvi11</strain>
    </source>
</reference>
<keyword evidence="6 7" id="KW-0472">Membrane</keyword>
<dbReference type="GO" id="GO:0005886">
    <property type="term" value="C:plasma membrane"/>
    <property type="evidence" value="ECO:0007669"/>
    <property type="project" value="UniProtKB-SubCell"/>
</dbReference>
<accession>A0A8J4VAK0</accession>
<comment type="similarity">
    <text evidence="2">Belongs to the TMEM8 family.</text>
</comment>
<dbReference type="PANTHER" id="PTHR36561:SF2">
    <property type="entry name" value="HAEMOLYSIN-III RELATED"/>
    <property type="match status" value="1"/>
</dbReference>
<evidence type="ECO:0000256" key="1">
    <source>
        <dbReference type="ARBA" id="ARBA00004651"/>
    </source>
</evidence>
<feature type="transmembrane region" description="Helical" evidence="7">
    <location>
        <begin position="159"/>
        <end position="178"/>
    </location>
</feature>
<keyword evidence="4 7" id="KW-0812">Transmembrane</keyword>
<proteinExistence type="inferred from homology"/>
<comment type="caution">
    <text evidence="8">The sequence shown here is derived from an EMBL/GenBank/DDBJ whole genome shotgun (WGS) entry which is preliminary data.</text>
</comment>
<evidence type="ECO:0000256" key="3">
    <source>
        <dbReference type="ARBA" id="ARBA00022475"/>
    </source>
</evidence>
<keyword evidence="9" id="KW-1185">Reference proteome</keyword>
<feature type="transmembrane region" description="Helical" evidence="7">
    <location>
        <begin position="190"/>
        <end position="206"/>
    </location>
</feature>
<dbReference type="AlphaFoldDB" id="A0A8J4VAK0"/>
<organism evidence="8 9">
    <name type="scientific">Polysphondylium violaceum</name>
    <dbReference type="NCBI Taxonomy" id="133409"/>
    <lineage>
        <taxon>Eukaryota</taxon>
        <taxon>Amoebozoa</taxon>
        <taxon>Evosea</taxon>
        <taxon>Eumycetozoa</taxon>
        <taxon>Dictyostelia</taxon>
        <taxon>Dictyosteliales</taxon>
        <taxon>Dictyosteliaceae</taxon>
        <taxon>Polysphondylium</taxon>
    </lineage>
</organism>
<name>A0A8J4VAK0_9MYCE</name>
<gene>
    <name evidence="8" type="ORF">CYY_001488</name>
</gene>